<organism evidence="3 4">
    <name type="scientific">Trypanosoma brucei gambiense (strain MHOM/CI/86/DAL972)</name>
    <dbReference type="NCBI Taxonomy" id="679716"/>
    <lineage>
        <taxon>Eukaryota</taxon>
        <taxon>Discoba</taxon>
        <taxon>Euglenozoa</taxon>
        <taxon>Kinetoplastea</taxon>
        <taxon>Metakinetoplastina</taxon>
        <taxon>Trypanosomatida</taxon>
        <taxon>Trypanosomatidae</taxon>
        <taxon>Trypanosoma</taxon>
    </lineage>
</organism>
<sequence>MSNKAFLTTNLVGGLGNQLFLVANLLATARRNGLTAVLPRMSFSSSNEQPRPVYWQSVFANLESYGVGHDLPTGVPEVIVPEQRPAAAVTLDASRQCVYNMVGFFQSETFFADHPVVSEVISPEMRRTSMRHMWENYNNGYKDPSLAHYVGLHIRRGDYLRLRDVFEILEVDYYDAAVRQLLGCAVHQRSPGHRSTHLLVFCEEEERRYGASVVGYFRSKYEGLEVSLVSPAKEHVKFPCDAQMPREVLELLMLSSCDDVIMANSSWSWWAAYLNSRPVRRVVAPSRWFVQHPYPQSNHMYCNDWILL</sequence>
<dbReference type="Proteomes" id="UP000002316">
    <property type="component" value="Chromosome 9"/>
</dbReference>
<keyword evidence="1" id="KW-0328">Glycosyltransferase</keyword>
<dbReference type="VEuPathDB" id="TriTrypDB:Tbg972.9.1850"/>
<protein>
    <recommendedName>
        <fullName evidence="5">Alpha-1,2-fucosyltransferase</fullName>
    </recommendedName>
</protein>
<dbReference type="PANTHER" id="PTHR11927">
    <property type="entry name" value="GALACTOSIDE 2-L-FUCOSYLTRANSFERASE"/>
    <property type="match status" value="1"/>
</dbReference>
<dbReference type="GO" id="GO:0005975">
    <property type="term" value="P:carbohydrate metabolic process"/>
    <property type="evidence" value="ECO:0007669"/>
    <property type="project" value="InterPro"/>
</dbReference>
<accession>C9ZXG6</accession>
<dbReference type="CAZy" id="GT11">
    <property type="family name" value="Glycosyltransferase Family 11"/>
</dbReference>
<dbReference type="Gene3D" id="3.40.50.11350">
    <property type="match status" value="1"/>
</dbReference>
<keyword evidence="2" id="KW-0808">Transferase</keyword>
<dbReference type="KEGG" id="tbg:TbgDal_IX1850"/>
<dbReference type="GO" id="GO:0008107">
    <property type="term" value="F:galactoside 2-alpha-L-fucosyltransferase activity"/>
    <property type="evidence" value="ECO:0007669"/>
    <property type="project" value="InterPro"/>
</dbReference>
<evidence type="ECO:0000313" key="3">
    <source>
        <dbReference type="EMBL" id="CBH14110.1"/>
    </source>
</evidence>
<dbReference type="AlphaFoldDB" id="C9ZXG6"/>
<evidence type="ECO:0000256" key="2">
    <source>
        <dbReference type="ARBA" id="ARBA00022679"/>
    </source>
</evidence>
<reference evidence="4" key="1">
    <citation type="journal article" date="2010" name="PLoS Negl. Trop. Dis.">
        <title>The genome sequence of Trypanosoma brucei gambiense, causative agent of chronic human african trypanosomiasis.</title>
        <authorList>
            <person name="Jackson A.P."/>
            <person name="Sanders M."/>
            <person name="Berry A."/>
            <person name="McQuillan J."/>
            <person name="Aslett M.A."/>
            <person name="Quail M.A."/>
            <person name="Chukualim B."/>
            <person name="Capewell P."/>
            <person name="MacLeod A."/>
            <person name="Melville S.E."/>
            <person name="Gibson W."/>
            <person name="Barry J.D."/>
            <person name="Berriman M."/>
            <person name="Hertz-Fowler C."/>
        </authorList>
    </citation>
    <scope>NUCLEOTIDE SEQUENCE [LARGE SCALE GENOMIC DNA]</scope>
    <source>
        <strain evidence="4">MHOM/CI/86/DAL972</strain>
    </source>
</reference>
<dbReference type="Pfam" id="PF01531">
    <property type="entry name" value="Glyco_transf_11"/>
    <property type="match status" value="1"/>
</dbReference>
<dbReference type="OrthoDB" id="3226at2759"/>
<proteinExistence type="predicted"/>
<gene>
    <name evidence="3" type="ORF">TbgDal_IX1850</name>
</gene>
<name>C9ZXG6_TRYB9</name>
<dbReference type="EMBL" id="FN554972">
    <property type="protein sequence ID" value="CBH14110.1"/>
    <property type="molecule type" value="Genomic_DNA"/>
</dbReference>
<dbReference type="GO" id="GO:0016020">
    <property type="term" value="C:membrane"/>
    <property type="evidence" value="ECO:0007669"/>
    <property type="project" value="InterPro"/>
</dbReference>
<dbReference type="RefSeq" id="XP_011776381.1">
    <property type="nucleotide sequence ID" value="XM_011778079.1"/>
</dbReference>
<evidence type="ECO:0000313" key="4">
    <source>
        <dbReference type="Proteomes" id="UP000002316"/>
    </source>
</evidence>
<dbReference type="PANTHER" id="PTHR11927:SF9">
    <property type="entry name" value="L-FUCOSYLTRANSFERASE"/>
    <property type="match status" value="1"/>
</dbReference>
<dbReference type="GeneID" id="23860171"/>
<evidence type="ECO:0000256" key="1">
    <source>
        <dbReference type="ARBA" id="ARBA00022676"/>
    </source>
</evidence>
<evidence type="ECO:0008006" key="5">
    <source>
        <dbReference type="Google" id="ProtNLM"/>
    </source>
</evidence>
<dbReference type="InterPro" id="IPR002516">
    <property type="entry name" value="Glyco_trans_11"/>
</dbReference>